<reference evidence="7 8" key="1">
    <citation type="submission" date="2017-02" db="EMBL/GenBank/DDBJ databases">
        <authorList>
            <person name="Peterson S.W."/>
        </authorList>
    </citation>
    <scope>NUCLEOTIDE SEQUENCE [LARGE SCALE GENOMIC DNA]</scope>
    <source>
        <strain evidence="7 8">ATCC BAA-909</strain>
    </source>
</reference>
<dbReference type="GeneID" id="303367000"/>
<dbReference type="STRING" id="225004.SAMN02745152_00738"/>
<sequence>MDKNNINSTLTGFENTEVNGQGNSGENIQDSAIFENCRKILDECRAEAAKRLVGQGQVIDAILTAIITGGHVLLEGVPGLAKTLAVKTFAELSGLDFKRIQFTPDLLPADVSGTLIYEQNTGNFSVRKGPVFTNVVLADEINRAPAKVQSALLEAMAEKQVTIGEKTYPLPQPFLVLATQNPIEQEGTYNLPEAELDRFLLKVLVSYPTPQEEIQIVKTAGKAGDVAVKKVLSAQKIKDLQSAFEKVVCADKIIEYMVNIVSVTRNLNTGRRTEFSKYISFGASPRSGIALLQCSKVKALFAGRSFVLPEDVKNAACEVLRHRLVLSYEAAADGITADEIISKILTFVPVP</sequence>
<dbReference type="RefSeq" id="WP_078930493.1">
    <property type="nucleotide sequence ID" value="NZ_CAMFAQ010000033.1"/>
</dbReference>
<dbReference type="Gene3D" id="3.40.50.300">
    <property type="entry name" value="P-loop containing nucleotide triphosphate hydrolases"/>
    <property type="match status" value="1"/>
</dbReference>
<gene>
    <name evidence="7" type="ORF">SAMN02745152_00738</name>
</gene>
<evidence type="ECO:0000256" key="4">
    <source>
        <dbReference type="SAM" id="MobiDB-lite"/>
    </source>
</evidence>
<dbReference type="Pfam" id="PF17863">
    <property type="entry name" value="AAA_lid_2"/>
    <property type="match status" value="1"/>
</dbReference>
<comment type="similarity">
    <text evidence="3">Belongs to the MoxR family.</text>
</comment>
<feature type="region of interest" description="Disordered" evidence="4">
    <location>
        <begin position="1"/>
        <end position="25"/>
    </location>
</feature>
<dbReference type="AlphaFoldDB" id="A0A1T4M2R1"/>
<evidence type="ECO:0000259" key="6">
    <source>
        <dbReference type="Pfam" id="PF17863"/>
    </source>
</evidence>
<dbReference type="PIRSF" id="PIRSF002849">
    <property type="entry name" value="AAA_ATPase_chaperone_MoxR_prd"/>
    <property type="match status" value="1"/>
</dbReference>
<dbReference type="FunFam" id="3.40.50.300:FF:000640">
    <property type="entry name" value="MoxR family ATPase"/>
    <property type="match status" value="1"/>
</dbReference>
<organism evidence="7 8">
    <name type="scientific">Treponema berlinense</name>
    <dbReference type="NCBI Taxonomy" id="225004"/>
    <lineage>
        <taxon>Bacteria</taxon>
        <taxon>Pseudomonadati</taxon>
        <taxon>Spirochaetota</taxon>
        <taxon>Spirochaetia</taxon>
        <taxon>Spirochaetales</taxon>
        <taxon>Treponemataceae</taxon>
        <taxon>Treponema</taxon>
    </lineage>
</organism>
<feature type="domain" description="ChlI/MoxR AAA lid" evidence="6">
    <location>
        <begin position="273"/>
        <end position="344"/>
    </location>
</feature>
<dbReference type="InterPro" id="IPR011703">
    <property type="entry name" value="ATPase_AAA-3"/>
</dbReference>
<keyword evidence="8" id="KW-1185">Reference proteome</keyword>
<dbReference type="EMBL" id="FUXC01000003">
    <property type="protein sequence ID" value="SJZ61289.1"/>
    <property type="molecule type" value="Genomic_DNA"/>
</dbReference>
<evidence type="ECO:0000256" key="3">
    <source>
        <dbReference type="ARBA" id="ARBA00061607"/>
    </source>
</evidence>
<evidence type="ECO:0000256" key="1">
    <source>
        <dbReference type="ARBA" id="ARBA00022741"/>
    </source>
</evidence>
<dbReference type="PANTHER" id="PTHR42759">
    <property type="entry name" value="MOXR FAMILY PROTEIN"/>
    <property type="match status" value="1"/>
</dbReference>
<dbReference type="PANTHER" id="PTHR42759:SF1">
    <property type="entry name" value="MAGNESIUM-CHELATASE SUBUNIT CHLD"/>
    <property type="match status" value="1"/>
</dbReference>
<evidence type="ECO:0000259" key="5">
    <source>
        <dbReference type="Pfam" id="PF07726"/>
    </source>
</evidence>
<dbReference type="InterPro" id="IPR027417">
    <property type="entry name" value="P-loop_NTPase"/>
</dbReference>
<dbReference type="Proteomes" id="UP000190395">
    <property type="component" value="Unassembled WGS sequence"/>
</dbReference>
<dbReference type="SUPFAM" id="SSF52540">
    <property type="entry name" value="P-loop containing nucleoside triphosphate hydrolases"/>
    <property type="match status" value="1"/>
</dbReference>
<feature type="domain" description="ATPase AAA-3" evidence="5">
    <location>
        <begin position="71"/>
        <end position="201"/>
    </location>
</feature>
<name>A0A1T4M2R1_9SPIR</name>
<dbReference type="Gene3D" id="1.10.8.80">
    <property type="entry name" value="Magnesium chelatase subunit I, C-Terminal domain"/>
    <property type="match status" value="1"/>
</dbReference>
<dbReference type="GO" id="GO:0005524">
    <property type="term" value="F:ATP binding"/>
    <property type="evidence" value="ECO:0007669"/>
    <property type="project" value="UniProtKB-KW"/>
</dbReference>
<dbReference type="InterPro" id="IPR041628">
    <property type="entry name" value="ChlI/MoxR_AAA_lid"/>
</dbReference>
<dbReference type="OrthoDB" id="9808397at2"/>
<keyword evidence="1" id="KW-0547">Nucleotide-binding</keyword>
<protein>
    <submittedName>
        <fullName evidence="7">MoxR-like ATPase</fullName>
    </submittedName>
</protein>
<evidence type="ECO:0000256" key="2">
    <source>
        <dbReference type="ARBA" id="ARBA00022840"/>
    </source>
</evidence>
<evidence type="ECO:0000313" key="7">
    <source>
        <dbReference type="EMBL" id="SJZ61289.1"/>
    </source>
</evidence>
<dbReference type="GO" id="GO:0016887">
    <property type="term" value="F:ATP hydrolysis activity"/>
    <property type="evidence" value="ECO:0007669"/>
    <property type="project" value="InterPro"/>
</dbReference>
<dbReference type="InterPro" id="IPR050764">
    <property type="entry name" value="CbbQ/NirQ/NorQ/GpvN"/>
</dbReference>
<proteinExistence type="inferred from homology"/>
<accession>A0A1T4M2R1</accession>
<keyword evidence="2" id="KW-0067">ATP-binding</keyword>
<evidence type="ECO:0000313" key="8">
    <source>
        <dbReference type="Proteomes" id="UP000190395"/>
    </source>
</evidence>
<dbReference type="CDD" id="cd00009">
    <property type="entry name" value="AAA"/>
    <property type="match status" value="1"/>
</dbReference>
<dbReference type="Pfam" id="PF07726">
    <property type="entry name" value="AAA_3"/>
    <property type="match status" value="1"/>
</dbReference>